<evidence type="ECO:0000313" key="2">
    <source>
        <dbReference type="Proteomes" id="UP001062846"/>
    </source>
</evidence>
<evidence type="ECO:0000313" key="1">
    <source>
        <dbReference type="EMBL" id="KAI8553800.1"/>
    </source>
</evidence>
<dbReference type="EMBL" id="CM046392">
    <property type="protein sequence ID" value="KAI8553800.1"/>
    <property type="molecule type" value="Genomic_DNA"/>
</dbReference>
<sequence length="388" mass="43832">MHNWRVIVDEAVGQLSQLVAKEHLEGELKVPPVEAKQRVEFIGVQMILDLGTVDPAKYPLPHTRLTLESLRDYVHLRPRTNTISAIARFRNALAYATHTFFQNHGFLYVHTPVITTSDCEGAGEMFQLTTLISDAEKLEELIKNPPPAEADGEVAKLLVMEKGEAIAQLKSAKANKETISAAVAELTKAKEKHSHTSWHLAEFWMVEPEIAFSDIQDDMNCAVAFVRSLCQWLLDNCLDDMEFMVTNWDKSAIDHRRNRIDRPRTVSSTKFVRICYTEAVAILEEALKERQFENIVEWGIDLASEHDRYLTKVKFKSLVIVYDYLKGIKACYMKVNRDDKTVAAMDVLVLKESGKSGSTTAAAERRGSAEKASKFHSHARRISAMQNA</sequence>
<gene>
    <name evidence="1" type="ORF">RHMOL_Rhmol05G0044100</name>
</gene>
<protein>
    <submittedName>
        <fullName evidence="1">Uncharacterized protein</fullName>
    </submittedName>
</protein>
<comment type="caution">
    <text evidence="1">The sequence shown here is derived from an EMBL/GenBank/DDBJ whole genome shotgun (WGS) entry which is preliminary data.</text>
</comment>
<keyword evidence="2" id="KW-1185">Reference proteome</keyword>
<organism evidence="1 2">
    <name type="scientific">Rhododendron molle</name>
    <name type="common">Chinese azalea</name>
    <name type="synonym">Azalea mollis</name>
    <dbReference type="NCBI Taxonomy" id="49168"/>
    <lineage>
        <taxon>Eukaryota</taxon>
        <taxon>Viridiplantae</taxon>
        <taxon>Streptophyta</taxon>
        <taxon>Embryophyta</taxon>
        <taxon>Tracheophyta</taxon>
        <taxon>Spermatophyta</taxon>
        <taxon>Magnoliopsida</taxon>
        <taxon>eudicotyledons</taxon>
        <taxon>Gunneridae</taxon>
        <taxon>Pentapetalae</taxon>
        <taxon>asterids</taxon>
        <taxon>Ericales</taxon>
        <taxon>Ericaceae</taxon>
        <taxon>Ericoideae</taxon>
        <taxon>Rhodoreae</taxon>
        <taxon>Rhododendron</taxon>
    </lineage>
</organism>
<dbReference type="Proteomes" id="UP001062846">
    <property type="component" value="Chromosome 5"/>
</dbReference>
<name>A0ACC0NKQ5_RHOML</name>
<accession>A0ACC0NKQ5</accession>
<reference evidence="1" key="1">
    <citation type="submission" date="2022-02" db="EMBL/GenBank/DDBJ databases">
        <title>Plant Genome Project.</title>
        <authorList>
            <person name="Zhang R.-G."/>
        </authorList>
    </citation>
    <scope>NUCLEOTIDE SEQUENCE</scope>
    <source>
        <strain evidence="1">AT1</strain>
    </source>
</reference>
<proteinExistence type="predicted"/>